<dbReference type="Proteomes" id="UP001549146">
    <property type="component" value="Unassembled WGS sequence"/>
</dbReference>
<feature type="chain" id="PRO_5045611067" description="Lipoprotein" evidence="1">
    <location>
        <begin position="24"/>
        <end position="100"/>
    </location>
</feature>
<dbReference type="RefSeq" id="WP_354506436.1">
    <property type="nucleotide sequence ID" value="NZ_JBEPMO010000002.1"/>
</dbReference>
<comment type="caution">
    <text evidence="2">The sequence shown here is derived from an EMBL/GenBank/DDBJ whole genome shotgun (WGS) entry which is preliminary data.</text>
</comment>
<evidence type="ECO:0000313" key="3">
    <source>
        <dbReference type="Proteomes" id="UP001549146"/>
    </source>
</evidence>
<sequence>MKNLLSRFFLVGCISLFSFSCFGEDDDDGGVGNCNPSKVVELANAYQSAAMTYTQNQTYANCMNVKQKLTDFYNYVKNCPNSGYDPDDLLDALDNIDCNP</sequence>
<proteinExistence type="predicted"/>
<reference evidence="2 3" key="1">
    <citation type="submission" date="2024-06" db="EMBL/GenBank/DDBJ databases">
        <title>Genomic Encyclopedia of Type Strains, Phase IV (KMG-IV): sequencing the most valuable type-strain genomes for metagenomic binning, comparative biology and taxonomic classification.</title>
        <authorList>
            <person name="Goeker M."/>
        </authorList>
    </citation>
    <scope>NUCLEOTIDE SEQUENCE [LARGE SCALE GENOMIC DNA]</scope>
    <source>
        <strain evidence="2 3">DSM 29388</strain>
    </source>
</reference>
<evidence type="ECO:0000256" key="1">
    <source>
        <dbReference type="SAM" id="SignalP"/>
    </source>
</evidence>
<dbReference type="EMBL" id="JBEPMO010000002">
    <property type="protein sequence ID" value="MET3730839.1"/>
    <property type="molecule type" value="Genomic_DNA"/>
</dbReference>
<gene>
    <name evidence="2" type="ORF">ABID46_000398</name>
</gene>
<feature type="signal peptide" evidence="1">
    <location>
        <begin position="1"/>
        <end position="23"/>
    </location>
</feature>
<accession>A0ABV2LRX0</accession>
<organism evidence="2 3">
    <name type="scientific">Moheibacter stercoris</name>
    <dbReference type="NCBI Taxonomy" id="1628251"/>
    <lineage>
        <taxon>Bacteria</taxon>
        <taxon>Pseudomonadati</taxon>
        <taxon>Bacteroidota</taxon>
        <taxon>Flavobacteriia</taxon>
        <taxon>Flavobacteriales</taxon>
        <taxon>Weeksellaceae</taxon>
        <taxon>Moheibacter</taxon>
    </lineage>
</organism>
<dbReference type="PROSITE" id="PS51257">
    <property type="entry name" value="PROKAR_LIPOPROTEIN"/>
    <property type="match status" value="1"/>
</dbReference>
<protein>
    <recommendedName>
        <fullName evidence="4">Lipoprotein</fullName>
    </recommendedName>
</protein>
<name>A0ABV2LRX0_9FLAO</name>
<evidence type="ECO:0000313" key="2">
    <source>
        <dbReference type="EMBL" id="MET3730839.1"/>
    </source>
</evidence>
<keyword evidence="3" id="KW-1185">Reference proteome</keyword>
<keyword evidence="1" id="KW-0732">Signal</keyword>
<evidence type="ECO:0008006" key="4">
    <source>
        <dbReference type="Google" id="ProtNLM"/>
    </source>
</evidence>